<dbReference type="AlphaFoldDB" id="A0A5N6VPU1"/>
<accession>A0A5N6VPU1</accession>
<gene>
    <name evidence="1" type="ORF">BDV41DRAFT_548994</name>
</gene>
<proteinExistence type="predicted"/>
<organism evidence="1 2">
    <name type="scientific">Aspergillus transmontanensis</name>
    <dbReference type="NCBI Taxonomy" id="1034304"/>
    <lineage>
        <taxon>Eukaryota</taxon>
        <taxon>Fungi</taxon>
        <taxon>Dikarya</taxon>
        <taxon>Ascomycota</taxon>
        <taxon>Pezizomycotina</taxon>
        <taxon>Eurotiomycetes</taxon>
        <taxon>Eurotiomycetidae</taxon>
        <taxon>Eurotiales</taxon>
        <taxon>Aspergillaceae</taxon>
        <taxon>Aspergillus</taxon>
        <taxon>Aspergillus subgen. Circumdati</taxon>
    </lineage>
</organism>
<dbReference type="Proteomes" id="UP000325433">
    <property type="component" value="Unassembled WGS sequence"/>
</dbReference>
<keyword evidence="2" id="KW-1185">Reference proteome</keyword>
<sequence length="66" mass="7499">MHYAYRIALRTSSSCIDGSILEVAHRTRDGNTALFLAEPTVCFTVVSFSNFGRLLWHLLSLPEHYI</sequence>
<dbReference type="EMBL" id="ML738372">
    <property type="protein sequence ID" value="KAE8309090.1"/>
    <property type="molecule type" value="Genomic_DNA"/>
</dbReference>
<evidence type="ECO:0000313" key="2">
    <source>
        <dbReference type="Proteomes" id="UP000325433"/>
    </source>
</evidence>
<name>A0A5N6VPU1_9EURO</name>
<evidence type="ECO:0000313" key="1">
    <source>
        <dbReference type="EMBL" id="KAE8309090.1"/>
    </source>
</evidence>
<reference evidence="2" key="1">
    <citation type="submission" date="2019-04" db="EMBL/GenBank/DDBJ databases">
        <title>Friends and foes A comparative genomics studyof 23 Aspergillus species from section Flavi.</title>
        <authorList>
            <consortium name="DOE Joint Genome Institute"/>
            <person name="Kjaerbolling I."/>
            <person name="Vesth T."/>
            <person name="Frisvad J.C."/>
            <person name="Nybo J.L."/>
            <person name="Theobald S."/>
            <person name="Kildgaard S."/>
            <person name="Isbrandt T."/>
            <person name="Kuo A."/>
            <person name="Sato A."/>
            <person name="Lyhne E.K."/>
            <person name="Kogle M.E."/>
            <person name="Wiebenga A."/>
            <person name="Kun R.S."/>
            <person name="Lubbers R.J."/>
            <person name="Makela M.R."/>
            <person name="Barry K."/>
            <person name="Chovatia M."/>
            <person name="Clum A."/>
            <person name="Daum C."/>
            <person name="Haridas S."/>
            <person name="He G."/>
            <person name="LaButti K."/>
            <person name="Lipzen A."/>
            <person name="Mondo S."/>
            <person name="Riley R."/>
            <person name="Salamov A."/>
            <person name="Simmons B.A."/>
            <person name="Magnuson J.K."/>
            <person name="Henrissat B."/>
            <person name="Mortensen U.H."/>
            <person name="Larsen T.O."/>
            <person name="Devries R.P."/>
            <person name="Grigoriev I.V."/>
            <person name="Machida M."/>
            <person name="Baker S.E."/>
            <person name="Andersen M.R."/>
        </authorList>
    </citation>
    <scope>NUCLEOTIDE SEQUENCE [LARGE SCALE GENOMIC DNA]</scope>
    <source>
        <strain evidence="2">CBS 130015</strain>
    </source>
</reference>
<protein>
    <submittedName>
        <fullName evidence="1">Uncharacterized protein</fullName>
    </submittedName>
</protein>